<dbReference type="EnsemblMetazoa" id="CapteT227655">
    <property type="protein sequence ID" value="CapteP227655"/>
    <property type="gene ID" value="CapteG227655"/>
</dbReference>
<dbReference type="PANTHER" id="PTHR46539:SF23">
    <property type="entry name" value="RING-TYPE DOMAIN-CONTAINING PROTEIN"/>
    <property type="match status" value="1"/>
</dbReference>
<evidence type="ECO:0000256" key="3">
    <source>
        <dbReference type="ARBA" id="ARBA00022723"/>
    </source>
</evidence>
<keyword evidence="11" id="KW-0732">Signal</keyword>
<feature type="domain" description="RING-type" evidence="12">
    <location>
        <begin position="259"/>
        <end position="300"/>
    </location>
</feature>
<dbReference type="InterPro" id="IPR001841">
    <property type="entry name" value="Znf_RING"/>
</dbReference>
<organism evidence="13">
    <name type="scientific">Capitella teleta</name>
    <name type="common">Polychaete worm</name>
    <dbReference type="NCBI Taxonomy" id="283909"/>
    <lineage>
        <taxon>Eukaryota</taxon>
        <taxon>Metazoa</taxon>
        <taxon>Spiralia</taxon>
        <taxon>Lophotrochozoa</taxon>
        <taxon>Annelida</taxon>
        <taxon>Polychaeta</taxon>
        <taxon>Sedentaria</taxon>
        <taxon>Scolecida</taxon>
        <taxon>Capitellidae</taxon>
        <taxon>Capitella</taxon>
    </lineage>
</organism>
<dbReference type="FunFam" id="3.30.40.10:FF:000009">
    <property type="entry name" value="E3 ubiquitin-protein ligase RNF130"/>
    <property type="match status" value="1"/>
</dbReference>
<dbReference type="Gene3D" id="3.50.30.30">
    <property type="match status" value="1"/>
</dbReference>
<dbReference type="Pfam" id="PF13639">
    <property type="entry name" value="zf-RING_2"/>
    <property type="match status" value="1"/>
</dbReference>
<feature type="chain" id="PRO_5008787243" description="RING-type domain-containing protein" evidence="11">
    <location>
        <begin position="17"/>
        <end position="429"/>
    </location>
</feature>
<dbReference type="CDD" id="cd16668">
    <property type="entry name" value="RING-H2_RNF130-like"/>
    <property type="match status" value="1"/>
</dbReference>
<dbReference type="OMA" id="MCKINIL"/>
<reference evidence="13 15" key="2">
    <citation type="journal article" date="2013" name="Nature">
        <title>Insights into bilaterian evolution from three spiralian genomes.</title>
        <authorList>
            <person name="Simakov O."/>
            <person name="Marletaz F."/>
            <person name="Cho S.J."/>
            <person name="Edsinger-Gonzales E."/>
            <person name="Havlak P."/>
            <person name="Hellsten U."/>
            <person name="Kuo D.H."/>
            <person name="Larsson T."/>
            <person name="Lv J."/>
            <person name="Arendt D."/>
            <person name="Savage R."/>
            <person name="Osoegawa K."/>
            <person name="de Jong P."/>
            <person name="Grimwood J."/>
            <person name="Chapman J.A."/>
            <person name="Shapiro H."/>
            <person name="Aerts A."/>
            <person name="Otillar R.P."/>
            <person name="Terry A.Y."/>
            <person name="Boore J.L."/>
            <person name="Grigoriev I.V."/>
            <person name="Lindberg D.R."/>
            <person name="Seaver E.C."/>
            <person name="Weisblat D.A."/>
            <person name="Putnam N.H."/>
            <person name="Rokhsar D.S."/>
        </authorList>
    </citation>
    <scope>NUCLEOTIDE SEQUENCE</scope>
    <source>
        <strain evidence="13 15">I ESC-2004</strain>
    </source>
</reference>
<evidence type="ECO:0000256" key="1">
    <source>
        <dbReference type="ARBA" id="ARBA00004370"/>
    </source>
</evidence>
<keyword evidence="7 10" id="KW-0472">Membrane</keyword>
<dbReference type="OrthoDB" id="9984778at2759"/>
<dbReference type="SMART" id="SM00184">
    <property type="entry name" value="RING"/>
    <property type="match status" value="1"/>
</dbReference>
<protein>
    <recommendedName>
        <fullName evidence="12">RING-type domain-containing protein</fullName>
    </recommendedName>
</protein>
<dbReference type="PROSITE" id="PS50089">
    <property type="entry name" value="ZF_RING_2"/>
    <property type="match status" value="1"/>
</dbReference>
<dbReference type="STRING" id="283909.R7TQG9"/>
<dbReference type="FunCoup" id="R7TQG9">
    <property type="interactions" value="1026"/>
</dbReference>
<dbReference type="Pfam" id="PF02225">
    <property type="entry name" value="PA"/>
    <property type="match status" value="1"/>
</dbReference>
<evidence type="ECO:0000256" key="2">
    <source>
        <dbReference type="ARBA" id="ARBA00022692"/>
    </source>
</evidence>
<evidence type="ECO:0000256" key="10">
    <source>
        <dbReference type="SAM" id="Phobius"/>
    </source>
</evidence>
<dbReference type="InterPro" id="IPR003137">
    <property type="entry name" value="PA_domain"/>
</dbReference>
<dbReference type="AlphaFoldDB" id="R7TQG9"/>
<dbReference type="GO" id="GO:0008270">
    <property type="term" value="F:zinc ion binding"/>
    <property type="evidence" value="ECO:0007669"/>
    <property type="project" value="UniProtKB-KW"/>
</dbReference>
<dbReference type="HOGENOM" id="CLU_049885_1_0_1"/>
<dbReference type="SUPFAM" id="SSF57850">
    <property type="entry name" value="RING/U-box"/>
    <property type="match status" value="1"/>
</dbReference>
<keyword evidence="4 8" id="KW-0863">Zinc-finger</keyword>
<keyword evidence="5" id="KW-0862">Zinc</keyword>
<sequence length="429" mass="47714">MWLYVLLSSVRHSVLCDDGGYRGFSMYETYSAVMNITYIDPRSNKTTNEQDSSGRYSKSSPVEIEFGRVVHVLDQDKSRTACKKPINAPKGRVRWIALIQKGGCKLQQKIRNVVLKNASAVVIYETQNGSISIHETSVDFEVSQVVSIFISKSKGQHIASLVDNGTKVMMHISVGRQQTTQYSSINKTSVLFVSISFIVLMIISLAWLVFYYIQRFRYAHAKERLSKRLMNAAKKAITKMPVRTIKNGDKETDSDFDQCAVCIESYRASDVIRILPCKHMFHKSCVDPWLIEQRSCPMCKLDILKAYGLQVHGSHDSMVNIEIEGPSTSIGPSELVPAENAREIGTSPVEVIRYQPAQVEYHDIPSESTSSGASMTSPAMEEEDDEEVGRVGMVKESDGEPHELQSLMQGASAQGTPPTASVAEEPQSV</sequence>
<feature type="transmembrane region" description="Helical" evidence="10">
    <location>
        <begin position="190"/>
        <end position="213"/>
    </location>
</feature>
<reference evidence="14" key="3">
    <citation type="submission" date="2015-06" db="UniProtKB">
        <authorList>
            <consortium name="EnsemblMetazoa"/>
        </authorList>
    </citation>
    <scope>IDENTIFICATION</scope>
</reference>
<accession>R7TQG9</accession>
<name>R7TQG9_CAPTE</name>
<dbReference type="EMBL" id="AMQN01011584">
    <property type="status" value="NOT_ANNOTATED_CDS"/>
    <property type="molecule type" value="Genomic_DNA"/>
</dbReference>
<evidence type="ECO:0000313" key="13">
    <source>
        <dbReference type="EMBL" id="ELT95899.1"/>
    </source>
</evidence>
<evidence type="ECO:0000256" key="8">
    <source>
        <dbReference type="PROSITE-ProRule" id="PRU00175"/>
    </source>
</evidence>
<comment type="subcellular location">
    <subcellularLocation>
        <location evidence="1">Membrane</location>
    </subcellularLocation>
</comment>
<keyword evidence="6 10" id="KW-1133">Transmembrane helix</keyword>
<evidence type="ECO:0000256" key="6">
    <source>
        <dbReference type="ARBA" id="ARBA00022989"/>
    </source>
</evidence>
<dbReference type="GO" id="GO:0016020">
    <property type="term" value="C:membrane"/>
    <property type="evidence" value="ECO:0007669"/>
    <property type="project" value="UniProtKB-SubCell"/>
</dbReference>
<keyword evidence="15" id="KW-1185">Reference proteome</keyword>
<evidence type="ECO:0000313" key="15">
    <source>
        <dbReference type="Proteomes" id="UP000014760"/>
    </source>
</evidence>
<keyword evidence="2 10" id="KW-0812">Transmembrane</keyword>
<feature type="compositionally biased region" description="Polar residues" evidence="9">
    <location>
        <begin position="406"/>
        <end position="419"/>
    </location>
</feature>
<evidence type="ECO:0000259" key="12">
    <source>
        <dbReference type="PROSITE" id="PS50089"/>
    </source>
</evidence>
<dbReference type="EMBL" id="KB308963">
    <property type="protein sequence ID" value="ELT95899.1"/>
    <property type="molecule type" value="Genomic_DNA"/>
</dbReference>
<feature type="compositionally biased region" description="Low complexity" evidence="9">
    <location>
        <begin position="366"/>
        <end position="379"/>
    </location>
</feature>
<evidence type="ECO:0000256" key="7">
    <source>
        <dbReference type="ARBA" id="ARBA00023136"/>
    </source>
</evidence>
<keyword evidence="3" id="KW-0479">Metal-binding</keyword>
<dbReference type="PANTHER" id="PTHR46539">
    <property type="entry name" value="E3 UBIQUITIN-PROTEIN LIGASE ATL42"/>
    <property type="match status" value="1"/>
</dbReference>
<dbReference type="InterPro" id="IPR013083">
    <property type="entry name" value="Znf_RING/FYVE/PHD"/>
</dbReference>
<feature type="signal peptide" evidence="11">
    <location>
        <begin position="1"/>
        <end position="16"/>
    </location>
</feature>
<evidence type="ECO:0000256" key="11">
    <source>
        <dbReference type="SAM" id="SignalP"/>
    </source>
</evidence>
<feature type="region of interest" description="Disordered" evidence="9">
    <location>
        <begin position="364"/>
        <end position="429"/>
    </location>
</feature>
<gene>
    <name evidence="13" type="ORF">CAPTEDRAFT_227655</name>
</gene>
<evidence type="ECO:0000256" key="5">
    <source>
        <dbReference type="ARBA" id="ARBA00022833"/>
    </source>
</evidence>
<evidence type="ECO:0000256" key="9">
    <source>
        <dbReference type="SAM" id="MobiDB-lite"/>
    </source>
</evidence>
<reference evidence="15" key="1">
    <citation type="submission" date="2012-12" db="EMBL/GenBank/DDBJ databases">
        <authorList>
            <person name="Hellsten U."/>
            <person name="Grimwood J."/>
            <person name="Chapman J.A."/>
            <person name="Shapiro H."/>
            <person name="Aerts A."/>
            <person name="Otillar R.P."/>
            <person name="Terry A.Y."/>
            <person name="Boore J.L."/>
            <person name="Simakov O."/>
            <person name="Marletaz F."/>
            <person name="Cho S.-J."/>
            <person name="Edsinger-Gonzales E."/>
            <person name="Havlak P."/>
            <person name="Kuo D.-H."/>
            <person name="Larsson T."/>
            <person name="Lv J."/>
            <person name="Arendt D."/>
            <person name="Savage R."/>
            <person name="Osoegawa K."/>
            <person name="de Jong P."/>
            <person name="Lindberg D.R."/>
            <person name="Seaver E.C."/>
            <person name="Weisblat D.A."/>
            <person name="Putnam N.H."/>
            <person name="Grigoriev I.V."/>
            <person name="Rokhsar D.S."/>
        </authorList>
    </citation>
    <scope>NUCLEOTIDE SEQUENCE</scope>
    <source>
        <strain evidence="15">I ESC-2004</strain>
    </source>
</reference>
<proteinExistence type="predicted"/>
<evidence type="ECO:0000256" key="4">
    <source>
        <dbReference type="ARBA" id="ARBA00022771"/>
    </source>
</evidence>
<feature type="compositionally biased region" description="Basic and acidic residues" evidence="9">
    <location>
        <begin position="393"/>
        <end position="403"/>
    </location>
</feature>
<evidence type="ECO:0000313" key="14">
    <source>
        <dbReference type="EnsemblMetazoa" id="CapteP227655"/>
    </source>
</evidence>
<dbReference type="Proteomes" id="UP000014760">
    <property type="component" value="Unassembled WGS sequence"/>
</dbReference>
<dbReference type="Gene3D" id="3.30.40.10">
    <property type="entry name" value="Zinc/RING finger domain, C3HC4 (zinc finger)"/>
    <property type="match status" value="1"/>
</dbReference>